<dbReference type="NCBIfam" id="TIGR00281">
    <property type="entry name" value="SMC-Scp complex subunit ScpB"/>
    <property type="match status" value="1"/>
</dbReference>
<evidence type="ECO:0000313" key="5">
    <source>
        <dbReference type="EMBL" id="ABG51136.1"/>
    </source>
</evidence>
<dbReference type="PIRSF" id="PIRSF019345">
    <property type="entry name" value="ScpB"/>
    <property type="match status" value="1"/>
</dbReference>
<dbReference type="eggNOG" id="COG1386">
    <property type="taxonomic scope" value="Bacteria"/>
</dbReference>
<dbReference type="InterPro" id="IPR036390">
    <property type="entry name" value="WH_DNA-bd_sf"/>
</dbReference>
<evidence type="ECO:0000256" key="2">
    <source>
        <dbReference type="ARBA" id="ARBA00022618"/>
    </source>
</evidence>
<organism evidence="5">
    <name type="scientific">Trichodesmium erythraeum (strain IMS101)</name>
    <dbReference type="NCBI Taxonomy" id="203124"/>
    <lineage>
        <taxon>Bacteria</taxon>
        <taxon>Bacillati</taxon>
        <taxon>Cyanobacteriota</taxon>
        <taxon>Cyanophyceae</taxon>
        <taxon>Oscillatoriophycideae</taxon>
        <taxon>Oscillatoriales</taxon>
        <taxon>Microcoleaceae</taxon>
        <taxon>Trichodesmium</taxon>
    </lineage>
</organism>
<protein>
    <submittedName>
        <fullName evidence="5">Condensin subunit ScpB</fullName>
    </submittedName>
</protein>
<sequence>MYSLSSKIEAILYLKGKALSISEIAEIAKCERGQIKDALIELMSEYAHRHTALEVVETEKGYSLQLKPTFTELIESLIEPELGVGALRTLAAIALKGGITQSELVDIRGSGVYQHVPELVSLGFIRKRRQKESRSYWLQVTDKFHQYFQLDQLPQQLSLDLFSLSNGNENEEE</sequence>
<reference evidence="5" key="1">
    <citation type="submission" date="2006-06" db="EMBL/GenBank/DDBJ databases">
        <title>Complete sequence of Trichodesmium erythraeum IMS101.</title>
        <authorList>
            <consortium name="US DOE Joint Genome Institute"/>
            <person name="Copeland A."/>
            <person name="Lucas S."/>
            <person name="Lapidus A."/>
            <person name="Barry K."/>
            <person name="Detter J.C."/>
            <person name="Glavina del Rio T."/>
            <person name="Hammon N."/>
            <person name="Israni S."/>
            <person name="Dalin E."/>
            <person name="Tice H."/>
            <person name="Pitluck S."/>
            <person name="Kiss H."/>
            <person name="Munk A.C."/>
            <person name="Brettin T."/>
            <person name="Bruce D."/>
            <person name="Han C."/>
            <person name="Tapia R."/>
            <person name="Gilna P."/>
            <person name="Schmutz J."/>
            <person name="Larimer F."/>
            <person name="Land M."/>
            <person name="Hauser L."/>
            <person name="Kyrpides N."/>
            <person name="Kim E."/>
            <person name="Richardson P."/>
        </authorList>
    </citation>
    <scope>NUCLEOTIDE SEQUENCE [LARGE SCALE GENOMIC DNA]</scope>
    <source>
        <strain evidence="5">IMS101</strain>
    </source>
</reference>
<dbReference type="KEGG" id="ter:Tery_1880"/>
<dbReference type="Gene3D" id="1.10.10.10">
    <property type="entry name" value="Winged helix-like DNA-binding domain superfamily/Winged helix DNA-binding domain"/>
    <property type="match status" value="2"/>
</dbReference>
<dbReference type="PANTHER" id="PTHR34298:SF2">
    <property type="entry name" value="SEGREGATION AND CONDENSATION PROTEIN B"/>
    <property type="match status" value="1"/>
</dbReference>
<dbReference type="InterPro" id="IPR005234">
    <property type="entry name" value="ScpB_csome_segregation"/>
</dbReference>
<evidence type="ECO:0000256" key="1">
    <source>
        <dbReference type="ARBA" id="ARBA00022490"/>
    </source>
</evidence>
<keyword evidence="2" id="KW-0132">Cell division</keyword>
<dbReference type="GO" id="GO:0051304">
    <property type="term" value="P:chromosome separation"/>
    <property type="evidence" value="ECO:0007669"/>
    <property type="project" value="InterPro"/>
</dbReference>
<gene>
    <name evidence="5" type="ordered locus">Tery_1880</name>
</gene>
<dbReference type="SUPFAM" id="SSF46785">
    <property type="entry name" value="Winged helix' DNA-binding domain"/>
    <property type="match status" value="2"/>
</dbReference>
<keyword evidence="4" id="KW-0131">Cell cycle</keyword>
<evidence type="ECO:0000256" key="3">
    <source>
        <dbReference type="ARBA" id="ARBA00022829"/>
    </source>
</evidence>
<dbReference type="RefSeq" id="WP_011611509.1">
    <property type="nucleotide sequence ID" value="NC_008312.1"/>
</dbReference>
<accession>Q114D8</accession>
<dbReference type="EMBL" id="CP000393">
    <property type="protein sequence ID" value="ABG51136.1"/>
    <property type="molecule type" value="Genomic_DNA"/>
</dbReference>
<dbReference type="PANTHER" id="PTHR34298">
    <property type="entry name" value="SEGREGATION AND CONDENSATION PROTEIN B"/>
    <property type="match status" value="1"/>
</dbReference>
<keyword evidence="1" id="KW-0963">Cytoplasm</keyword>
<dbReference type="InterPro" id="IPR036388">
    <property type="entry name" value="WH-like_DNA-bd_sf"/>
</dbReference>
<dbReference type="STRING" id="203124.Tery_1880"/>
<dbReference type="Pfam" id="PF04079">
    <property type="entry name" value="SMC_ScpB"/>
    <property type="match status" value="1"/>
</dbReference>
<evidence type="ECO:0000256" key="4">
    <source>
        <dbReference type="ARBA" id="ARBA00023306"/>
    </source>
</evidence>
<proteinExistence type="predicted"/>
<keyword evidence="3" id="KW-0159">Chromosome partition</keyword>
<name>Q114D8_TRIEI</name>
<dbReference type="HOGENOM" id="CLU_045647_6_0_3"/>
<dbReference type="GO" id="GO:0051301">
    <property type="term" value="P:cell division"/>
    <property type="evidence" value="ECO:0007669"/>
    <property type="project" value="UniProtKB-KW"/>
</dbReference>
<dbReference type="AlphaFoldDB" id="Q114D8"/>
<dbReference type="OrthoDB" id="460829at2"/>